<dbReference type="SMART" id="SM00646">
    <property type="entry name" value="Ami_3"/>
    <property type="match status" value="1"/>
</dbReference>
<accession>A0A1D8TQ38</accession>
<sequence>MKYGIDIGHNLPPDTGAQGIRVEDEMTRDVGTRVISKLRDLGHQVVECKPKSASTLGSSLRQRCNIANANRVDQFVSIHFNGFNGQANGVEVFAISDTAKKIAQPVLEKIVELGYFNRKVKNGSHLYVLRYTNMPAILIESCFCDSQKDMALYDPEVLANAIVQGLTGEEPPTTKSSSDDNVLELQKYLNRLKIKSPAGQPLVEDGSLGQATIAAIKTFQAIVGINQTGIGDSTTWQTINQILEQPILRPNHAGGTTVKYLQRRVGTQADGIFGSGTASAVIRFQKQQGLTADGIVGPQTWSKLID</sequence>
<dbReference type="OrthoDB" id="9763643at2"/>
<evidence type="ECO:0000259" key="1">
    <source>
        <dbReference type="SMART" id="SM00646"/>
    </source>
</evidence>
<protein>
    <submittedName>
        <fullName evidence="2">Cell wall hydrolase</fullName>
    </submittedName>
</protein>
<dbReference type="Gene3D" id="1.10.101.10">
    <property type="entry name" value="PGBD-like superfamily/PGBD"/>
    <property type="match status" value="2"/>
</dbReference>
<reference evidence="3" key="1">
    <citation type="submission" date="2016-10" db="EMBL/GenBank/DDBJ databases">
        <title>Comparative genomics uncovers the prolific and rare metabolic potential of the cyanobacterial genus Moorea.</title>
        <authorList>
            <person name="Leao T."/>
            <person name="Castelao G."/>
            <person name="Korobeynikov A."/>
            <person name="Monroe E.A."/>
            <person name="Podell S."/>
            <person name="Glukhov E."/>
            <person name="Allen E."/>
            <person name="Gerwick W.H."/>
            <person name="Gerwick L."/>
        </authorList>
    </citation>
    <scope>NUCLEOTIDE SEQUENCE [LARGE SCALE GENOMIC DNA]</scope>
    <source>
        <strain evidence="3">PAL-8-15-08-1</strain>
    </source>
</reference>
<dbReference type="GO" id="GO:0008745">
    <property type="term" value="F:N-acetylmuramoyl-L-alanine amidase activity"/>
    <property type="evidence" value="ECO:0007669"/>
    <property type="project" value="InterPro"/>
</dbReference>
<dbReference type="Pfam" id="PF01471">
    <property type="entry name" value="PG_binding_1"/>
    <property type="match status" value="2"/>
</dbReference>
<dbReference type="GO" id="GO:0009253">
    <property type="term" value="P:peptidoglycan catabolic process"/>
    <property type="evidence" value="ECO:0007669"/>
    <property type="project" value="InterPro"/>
</dbReference>
<dbReference type="STRING" id="1458985.BJP34_10035"/>
<dbReference type="KEGG" id="mpro:BJP34_10035"/>
<dbReference type="Proteomes" id="UP000177870">
    <property type="component" value="Chromosome"/>
</dbReference>
<dbReference type="PANTHER" id="PTHR30032:SF1">
    <property type="entry name" value="N-ACETYLMURAMOYL-L-ALANINE AMIDASE LYTC"/>
    <property type="match status" value="1"/>
</dbReference>
<keyword evidence="2" id="KW-0378">Hydrolase</keyword>
<dbReference type="Pfam" id="PF01520">
    <property type="entry name" value="Amidase_3"/>
    <property type="match status" value="1"/>
</dbReference>
<dbReference type="InterPro" id="IPR002508">
    <property type="entry name" value="MurNAc-LAA_cat"/>
</dbReference>
<gene>
    <name evidence="2" type="ORF">BJP34_10035</name>
</gene>
<dbReference type="CDD" id="cd02696">
    <property type="entry name" value="MurNAc-LAA"/>
    <property type="match status" value="1"/>
</dbReference>
<dbReference type="InterPro" id="IPR051922">
    <property type="entry name" value="Bact_Sporulation_Assoc"/>
</dbReference>
<dbReference type="EMBL" id="CP017599">
    <property type="protein sequence ID" value="AOW99751.1"/>
    <property type="molecule type" value="Genomic_DNA"/>
</dbReference>
<dbReference type="PANTHER" id="PTHR30032">
    <property type="entry name" value="N-ACETYLMURAMOYL-L-ALANINE AMIDASE-RELATED"/>
    <property type="match status" value="1"/>
</dbReference>
<evidence type="ECO:0000313" key="2">
    <source>
        <dbReference type="EMBL" id="AOW99751.1"/>
    </source>
</evidence>
<dbReference type="InterPro" id="IPR002477">
    <property type="entry name" value="Peptidoglycan-bd-like"/>
</dbReference>
<feature type="domain" description="MurNAc-LAA" evidence="1">
    <location>
        <begin position="64"/>
        <end position="167"/>
    </location>
</feature>
<organism evidence="2 3">
    <name type="scientific">Moorena producens PAL-8-15-08-1</name>
    <dbReference type="NCBI Taxonomy" id="1458985"/>
    <lineage>
        <taxon>Bacteria</taxon>
        <taxon>Bacillati</taxon>
        <taxon>Cyanobacteriota</taxon>
        <taxon>Cyanophyceae</taxon>
        <taxon>Coleofasciculales</taxon>
        <taxon>Coleofasciculaceae</taxon>
        <taxon>Moorena</taxon>
    </lineage>
</organism>
<dbReference type="AlphaFoldDB" id="A0A1D8TQ38"/>
<name>A0A1D8TQ38_9CYAN</name>
<dbReference type="InterPro" id="IPR036365">
    <property type="entry name" value="PGBD-like_sf"/>
</dbReference>
<evidence type="ECO:0000313" key="3">
    <source>
        <dbReference type="Proteomes" id="UP000177870"/>
    </source>
</evidence>
<dbReference type="Gene3D" id="3.40.630.40">
    <property type="entry name" value="Zn-dependent exopeptidases"/>
    <property type="match status" value="1"/>
</dbReference>
<dbReference type="InterPro" id="IPR036366">
    <property type="entry name" value="PGBDSf"/>
</dbReference>
<proteinExistence type="predicted"/>
<dbReference type="SUPFAM" id="SSF53187">
    <property type="entry name" value="Zn-dependent exopeptidases"/>
    <property type="match status" value="1"/>
</dbReference>
<dbReference type="RefSeq" id="WP_070392227.1">
    <property type="nucleotide sequence ID" value="NZ_CP017599.1"/>
</dbReference>
<dbReference type="SUPFAM" id="SSF47090">
    <property type="entry name" value="PGBD-like"/>
    <property type="match status" value="2"/>
</dbReference>